<organism evidence="2 3">
    <name type="scientific">Pleurodeles waltl</name>
    <name type="common">Iberian ribbed newt</name>
    <dbReference type="NCBI Taxonomy" id="8319"/>
    <lineage>
        <taxon>Eukaryota</taxon>
        <taxon>Metazoa</taxon>
        <taxon>Chordata</taxon>
        <taxon>Craniata</taxon>
        <taxon>Vertebrata</taxon>
        <taxon>Euteleostomi</taxon>
        <taxon>Amphibia</taxon>
        <taxon>Batrachia</taxon>
        <taxon>Caudata</taxon>
        <taxon>Salamandroidea</taxon>
        <taxon>Salamandridae</taxon>
        <taxon>Pleurodelinae</taxon>
        <taxon>Pleurodeles</taxon>
    </lineage>
</organism>
<dbReference type="Proteomes" id="UP001066276">
    <property type="component" value="Chromosome 11"/>
</dbReference>
<reference evidence="2" key="1">
    <citation type="journal article" date="2022" name="bioRxiv">
        <title>Sequencing and chromosome-scale assembly of the giantPleurodeles waltlgenome.</title>
        <authorList>
            <person name="Brown T."/>
            <person name="Elewa A."/>
            <person name="Iarovenko S."/>
            <person name="Subramanian E."/>
            <person name="Araus A.J."/>
            <person name="Petzold A."/>
            <person name="Susuki M."/>
            <person name="Suzuki K.-i.T."/>
            <person name="Hayashi T."/>
            <person name="Toyoda A."/>
            <person name="Oliveira C."/>
            <person name="Osipova E."/>
            <person name="Leigh N.D."/>
            <person name="Simon A."/>
            <person name="Yun M.H."/>
        </authorList>
    </citation>
    <scope>NUCLEOTIDE SEQUENCE</scope>
    <source>
        <strain evidence="2">20211129_DDA</strain>
        <tissue evidence="2">Liver</tissue>
    </source>
</reference>
<evidence type="ECO:0000313" key="3">
    <source>
        <dbReference type="Proteomes" id="UP001066276"/>
    </source>
</evidence>
<evidence type="ECO:0000313" key="2">
    <source>
        <dbReference type="EMBL" id="KAJ1093295.1"/>
    </source>
</evidence>
<protein>
    <submittedName>
        <fullName evidence="2">Uncharacterized protein</fullName>
    </submittedName>
</protein>
<feature type="region of interest" description="Disordered" evidence="1">
    <location>
        <begin position="30"/>
        <end position="74"/>
    </location>
</feature>
<accession>A0AAV7LRW2</accession>
<comment type="caution">
    <text evidence="2">The sequence shown here is derived from an EMBL/GenBank/DDBJ whole genome shotgun (WGS) entry which is preliminary data.</text>
</comment>
<evidence type="ECO:0000256" key="1">
    <source>
        <dbReference type="SAM" id="MobiDB-lite"/>
    </source>
</evidence>
<feature type="compositionally biased region" description="Basic and acidic residues" evidence="1">
    <location>
        <begin position="49"/>
        <end position="65"/>
    </location>
</feature>
<name>A0AAV7LRW2_PLEWA</name>
<sequence length="119" mass="11433">MLGGRGQHGGVSGRVLSVLRRPGLAYSFAAPDGVKSGVRQSASDAPDGEEPRGARDACAAAEREGGASGPVPTPVVGGHGGSGCAAALEPCGLVARRSGAAAARKGAAPLVPCGAVMCT</sequence>
<dbReference type="EMBL" id="JANPWB010000015">
    <property type="protein sequence ID" value="KAJ1093295.1"/>
    <property type="molecule type" value="Genomic_DNA"/>
</dbReference>
<keyword evidence="3" id="KW-1185">Reference proteome</keyword>
<proteinExistence type="predicted"/>
<gene>
    <name evidence="2" type="ORF">NDU88_006400</name>
</gene>
<dbReference type="AlphaFoldDB" id="A0AAV7LRW2"/>